<dbReference type="InterPro" id="IPR041382">
    <property type="entry name" value="SH3_16"/>
</dbReference>
<dbReference type="Pfam" id="PF18348">
    <property type="entry name" value="SH3_16"/>
    <property type="match status" value="1"/>
</dbReference>
<keyword evidence="7" id="KW-1185">Reference proteome</keyword>
<name>A0ABV7GN74_9RHOB</name>
<evidence type="ECO:0000313" key="7">
    <source>
        <dbReference type="Proteomes" id="UP001595632"/>
    </source>
</evidence>
<sequence>MTDRRLLASNGRVAAAHLQGQVEADAFVEGTPARIAVATSDLWRSPGGRRDRQLLLGDAVTVYERYQGFAFVQAGKDGYVGYVAEGDLGPAGAAPTHWVAVPGSQAYPEPDMKVPQVMDLPFGAQVCVVTHQPKFFETADGHYIPKPHLWPIDKRFADPVTAAQLMFGAPYLWGGNTARGIDCSGLVQGALLAAGIAAPADSDQQEALGNEIPEGAPLQRGDLLFWKGHVAIMVDADVMLHANAHHMAVAYEPLDKAIRRIEAQGDGPVTHRRRLG</sequence>
<reference evidence="7" key="1">
    <citation type="journal article" date="2019" name="Int. J. Syst. Evol. Microbiol.">
        <title>The Global Catalogue of Microorganisms (GCM) 10K type strain sequencing project: providing services to taxonomists for standard genome sequencing and annotation.</title>
        <authorList>
            <consortium name="The Broad Institute Genomics Platform"/>
            <consortium name="The Broad Institute Genome Sequencing Center for Infectious Disease"/>
            <person name="Wu L."/>
            <person name="Ma J."/>
        </authorList>
    </citation>
    <scope>NUCLEOTIDE SEQUENCE [LARGE SCALE GENOMIC DNA]</scope>
    <source>
        <strain evidence="7">KCTC 52366</strain>
    </source>
</reference>
<protein>
    <submittedName>
        <fullName evidence="6">NlpC/P60 family protein</fullName>
    </submittedName>
</protein>
<dbReference type="SUPFAM" id="SSF54001">
    <property type="entry name" value="Cysteine proteinases"/>
    <property type="match status" value="1"/>
</dbReference>
<dbReference type="Proteomes" id="UP001595632">
    <property type="component" value="Unassembled WGS sequence"/>
</dbReference>
<evidence type="ECO:0000256" key="4">
    <source>
        <dbReference type="ARBA" id="ARBA00022807"/>
    </source>
</evidence>
<evidence type="ECO:0000256" key="3">
    <source>
        <dbReference type="ARBA" id="ARBA00022801"/>
    </source>
</evidence>
<dbReference type="PANTHER" id="PTHR47359">
    <property type="entry name" value="PEPTIDOGLYCAN DL-ENDOPEPTIDASE CWLO"/>
    <property type="match status" value="1"/>
</dbReference>
<keyword evidence="4" id="KW-0788">Thiol protease</keyword>
<organism evidence="6 7">
    <name type="scientific">Psychromarinibacter halotolerans</name>
    <dbReference type="NCBI Taxonomy" id="1775175"/>
    <lineage>
        <taxon>Bacteria</taxon>
        <taxon>Pseudomonadati</taxon>
        <taxon>Pseudomonadota</taxon>
        <taxon>Alphaproteobacteria</taxon>
        <taxon>Rhodobacterales</taxon>
        <taxon>Paracoccaceae</taxon>
        <taxon>Psychromarinibacter</taxon>
    </lineage>
</organism>
<dbReference type="Gene3D" id="3.90.1720.10">
    <property type="entry name" value="endopeptidase domain like (from Nostoc punctiforme)"/>
    <property type="match status" value="1"/>
</dbReference>
<dbReference type="InterPro" id="IPR038765">
    <property type="entry name" value="Papain-like_cys_pep_sf"/>
</dbReference>
<dbReference type="EMBL" id="JBHRTB010000010">
    <property type="protein sequence ID" value="MFC3141550.1"/>
    <property type="molecule type" value="Genomic_DNA"/>
</dbReference>
<dbReference type="PROSITE" id="PS51935">
    <property type="entry name" value="NLPC_P60"/>
    <property type="match status" value="1"/>
</dbReference>
<proteinExistence type="inferred from homology"/>
<dbReference type="Pfam" id="PF00877">
    <property type="entry name" value="NLPC_P60"/>
    <property type="match status" value="1"/>
</dbReference>
<keyword evidence="2" id="KW-0645">Protease</keyword>
<evidence type="ECO:0000259" key="5">
    <source>
        <dbReference type="PROSITE" id="PS51935"/>
    </source>
</evidence>
<comment type="similarity">
    <text evidence="1">Belongs to the peptidase C40 family.</text>
</comment>
<comment type="caution">
    <text evidence="6">The sequence shown here is derived from an EMBL/GenBank/DDBJ whole genome shotgun (WGS) entry which is preliminary data.</text>
</comment>
<feature type="domain" description="NlpC/P60" evidence="5">
    <location>
        <begin position="153"/>
        <end position="276"/>
    </location>
</feature>
<dbReference type="PANTHER" id="PTHR47359:SF3">
    <property type="entry name" value="NLP_P60 DOMAIN-CONTAINING PROTEIN-RELATED"/>
    <property type="match status" value="1"/>
</dbReference>
<keyword evidence="3" id="KW-0378">Hydrolase</keyword>
<evidence type="ECO:0000313" key="6">
    <source>
        <dbReference type="EMBL" id="MFC3141550.1"/>
    </source>
</evidence>
<evidence type="ECO:0000256" key="1">
    <source>
        <dbReference type="ARBA" id="ARBA00007074"/>
    </source>
</evidence>
<gene>
    <name evidence="6" type="ORF">ACFOGP_02465</name>
</gene>
<accession>A0ABV7GN74</accession>
<evidence type="ECO:0000256" key="2">
    <source>
        <dbReference type="ARBA" id="ARBA00022670"/>
    </source>
</evidence>
<dbReference type="InterPro" id="IPR051794">
    <property type="entry name" value="PG_Endopeptidase_C40"/>
</dbReference>
<dbReference type="RefSeq" id="WP_275632191.1">
    <property type="nucleotide sequence ID" value="NZ_JARGYD010000002.1"/>
</dbReference>
<dbReference type="InterPro" id="IPR000064">
    <property type="entry name" value="NLP_P60_dom"/>
</dbReference>